<feature type="region of interest" description="Disordered" evidence="1">
    <location>
        <begin position="83"/>
        <end position="108"/>
    </location>
</feature>
<organism evidence="2 3">
    <name type="scientific">Ascodesmis nigricans</name>
    <dbReference type="NCBI Taxonomy" id="341454"/>
    <lineage>
        <taxon>Eukaryota</taxon>
        <taxon>Fungi</taxon>
        <taxon>Dikarya</taxon>
        <taxon>Ascomycota</taxon>
        <taxon>Pezizomycotina</taxon>
        <taxon>Pezizomycetes</taxon>
        <taxon>Pezizales</taxon>
        <taxon>Ascodesmidaceae</taxon>
        <taxon>Ascodesmis</taxon>
    </lineage>
</organism>
<accession>A0A4V3SJT0</accession>
<dbReference type="Proteomes" id="UP000298138">
    <property type="component" value="Unassembled WGS sequence"/>
</dbReference>
<evidence type="ECO:0000256" key="1">
    <source>
        <dbReference type="SAM" id="MobiDB-lite"/>
    </source>
</evidence>
<dbReference type="EMBL" id="ML220112">
    <property type="protein sequence ID" value="TGZ85185.1"/>
    <property type="molecule type" value="Genomic_DNA"/>
</dbReference>
<sequence length="178" mass="20442">MRHRSCKLPLIPLPGARNYPSVLVIFHMPCPSRRLRVIRLFDFSHVDQHRWSPAADSNSFHEISSNGNRPSYGRDIPRSELKLCPKNSTSPETGGIELQPPRKLRRNGLAGRRVMRHQEETESIGSDTIIRAPILSISYHPFYPLQTSIGGWFASNRIQTWHHSTHRHHQIHQAPLLS</sequence>
<proteinExistence type="predicted"/>
<dbReference type="InParanoid" id="A0A4V3SJT0"/>
<dbReference type="AlphaFoldDB" id="A0A4V3SJT0"/>
<reference evidence="2 3" key="1">
    <citation type="submission" date="2019-04" db="EMBL/GenBank/DDBJ databases">
        <title>Comparative genomics and transcriptomics to analyze fruiting body development in filamentous ascomycetes.</title>
        <authorList>
            <consortium name="DOE Joint Genome Institute"/>
            <person name="Lutkenhaus R."/>
            <person name="Traeger S."/>
            <person name="Breuer J."/>
            <person name="Kuo A."/>
            <person name="Lipzen A."/>
            <person name="Pangilinan J."/>
            <person name="Dilworth D."/>
            <person name="Sandor L."/>
            <person name="Poggeler S."/>
            <person name="Barry K."/>
            <person name="Grigoriev I.V."/>
            <person name="Nowrousian M."/>
        </authorList>
    </citation>
    <scope>NUCLEOTIDE SEQUENCE [LARGE SCALE GENOMIC DNA]</scope>
    <source>
        <strain evidence="2 3">CBS 389.68</strain>
    </source>
</reference>
<keyword evidence="3" id="KW-1185">Reference proteome</keyword>
<name>A0A4V3SJT0_9PEZI</name>
<evidence type="ECO:0000313" key="2">
    <source>
        <dbReference type="EMBL" id="TGZ85185.1"/>
    </source>
</evidence>
<protein>
    <submittedName>
        <fullName evidence="2">Uncharacterized protein</fullName>
    </submittedName>
</protein>
<gene>
    <name evidence="2" type="ORF">EX30DRAFT_18083</name>
</gene>
<evidence type="ECO:0000313" key="3">
    <source>
        <dbReference type="Proteomes" id="UP000298138"/>
    </source>
</evidence>